<feature type="signal peptide" evidence="2">
    <location>
        <begin position="1"/>
        <end position="21"/>
    </location>
</feature>
<evidence type="ECO:0000313" key="4">
    <source>
        <dbReference type="Proteomes" id="UP000436825"/>
    </source>
</evidence>
<feature type="chain" id="PRO_5029784501" evidence="2">
    <location>
        <begin position="22"/>
        <end position="1207"/>
    </location>
</feature>
<gene>
    <name evidence="3" type="ORF">GAN75_02560</name>
</gene>
<feature type="coiled-coil region" evidence="1">
    <location>
        <begin position="272"/>
        <end position="299"/>
    </location>
</feature>
<feature type="coiled-coil region" evidence="1">
    <location>
        <begin position="212"/>
        <end position="239"/>
    </location>
</feature>
<evidence type="ECO:0000313" key="3">
    <source>
        <dbReference type="EMBL" id="KAB4458933.1"/>
    </source>
</evidence>
<organism evidence="3 4">
    <name type="scientific">Bacteroides thetaiotaomicron</name>
    <dbReference type="NCBI Taxonomy" id="818"/>
    <lineage>
        <taxon>Bacteria</taxon>
        <taxon>Pseudomonadati</taxon>
        <taxon>Bacteroidota</taxon>
        <taxon>Bacteroidia</taxon>
        <taxon>Bacteroidales</taxon>
        <taxon>Bacteroidaceae</taxon>
        <taxon>Bacteroides</taxon>
    </lineage>
</organism>
<dbReference type="Proteomes" id="UP000436825">
    <property type="component" value="Unassembled WGS sequence"/>
</dbReference>
<keyword evidence="2" id="KW-0732">Signal</keyword>
<dbReference type="RefSeq" id="WP_211478642.1">
    <property type="nucleotide sequence ID" value="NZ_CP072224.1"/>
</dbReference>
<dbReference type="EMBL" id="WCRW01000001">
    <property type="protein sequence ID" value="KAB4458933.1"/>
    <property type="molecule type" value="Genomic_DNA"/>
</dbReference>
<dbReference type="AlphaFoldDB" id="A0A7J5K472"/>
<dbReference type="PROSITE" id="PS51257">
    <property type="entry name" value="PROKAR_LIPOPROTEIN"/>
    <property type="match status" value="1"/>
</dbReference>
<keyword evidence="1" id="KW-0175">Coiled coil</keyword>
<proteinExistence type="predicted"/>
<feature type="coiled-coil region" evidence="1">
    <location>
        <begin position="60"/>
        <end position="137"/>
    </location>
</feature>
<protein>
    <submittedName>
        <fullName evidence="3">Cell surface protein</fullName>
    </submittedName>
</protein>
<evidence type="ECO:0000256" key="2">
    <source>
        <dbReference type="SAM" id="SignalP"/>
    </source>
</evidence>
<sequence length="1207" mass="131072">MNKKFLNAVLFGALIASSAGTFTSCKDYDDDIKSLQEQIDKSGSTVGDLQTQLTTLKSAAEAAQAAADAAKTAAAEAKTAAEAAKTAGDQAAADAATAKALAEEAKAAASQAKADAIAEAAKQVEALRVSLQSAIDQKVDLTVYEAAVKALGAQIEGIETGLSNLTNGAVKENTEAIKTAQDAIETLITADKDLQTQLDALKLYAEGVKEVADANAEDIKAAQEAIEAAQDEIKKLWDEINGEGGLKALIGENKSAIEVLQKSTAQDIADLEDKITDELDAIKNDIKDVQSDIKTINTQIININADLASLHTLMTCRLTSITFAPDYIVDGVEAIKFNSLKYAAMAASENAVIPTAYKFSTAALATASYHFNPASFKLANADYSYIDRSATVINTRAAASQWVEISGTPVVNAATGTVDFKLLRLNVHSTQPAEDKVNMIALQAALKGDAVDQNETNVVVTSPYVSIYDDVLAAPDVRISDKATLISGADKAHYATTFDACKSEAVRYTTPYDKVFNLKELVATCFGNGNHKEFPIEDYKLSYKFSVATSDYNVTSGSTTTNQQKWIVCNDAKAGLYQAEGFNKEAIGRTPILKVELVDEAGNVVRRGFVKIEFGVTKQDDLVVGDKANDLVAKCAETAASYTISEQFIRENVYRVITNGKETSMSHEEFWNLYDATTAVAAVKKNNLSHSMSLPKIVDGDTSTGTATKKIVWSFTHTELGKIGAGGSQFVATVTVKNKLTSSEYPASITFKFTVNVKLPELTLAATENDLYWTKEDGKYKYFNVNVNVPSSITSPAENCQFSRALPEAYSAYAVTGLPGCESARYKVIKTYSNGVATSTVMNGVQIDGVYITLDKSNAAVKAALNSANGLQAVVAHIYTLSNGDEVTVNEFMVNFIRPVNLNMPSGISVTDAMTGGDVADFQWNGLLTDWRNEAIVKDSWSWVDHTRSYWKRVCAPEFEYVEGHEEMVTPAQLDVEYGTIKFTTTTTTTMYTGKATYRYYPLVGRSITKTYTIEEEMLTKAEINTALEAKKVEGWPFGYISAELDGEIEYTEVSKPASTTIEYDYVKSINYVPAVYKWVEGNWTMVPHKHTAMPAYEGTSYGQTSGCWEWTKKEWTRPEWNAGQYWFFYGPFSDVTVNVNEATTSLEYNGNKLPDGATLVQEGNTVKYVNVSSPVGYTYQIFIPATVNYGWGTTSSTLTITVNPKN</sequence>
<comment type="caution">
    <text evidence="3">The sequence shown here is derived from an EMBL/GenBank/DDBJ whole genome shotgun (WGS) entry which is preliminary data.</text>
</comment>
<evidence type="ECO:0000256" key="1">
    <source>
        <dbReference type="SAM" id="Coils"/>
    </source>
</evidence>
<accession>A0A7J5K472</accession>
<name>A0A7J5K472_BACT4</name>
<reference evidence="3 4" key="1">
    <citation type="journal article" date="2019" name="Nat. Med.">
        <title>A library of human gut bacterial isolates paired with longitudinal multiomics data enables mechanistic microbiome research.</title>
        <authorList>
            <person name="Poyet M."/>
            <person name="Groussin M."/>
            <person name="Gibbons S.M."/>
            <person name="Avila-Pacheco J."/>
            <person name="Jiang X."/>
            <person name="Kearney S.M."/>
            <person name="Perrotta A.R."/>
            <person name="Berdy B."/>
            <person name="Zhao S."/>
            <person name="Lieberman T.D."/>
            <person name="Swanson P.K."/>
            <person name="Smith M."/>
            <person name="Roesemann S."/>
            <person name="Alexander J.E."/>
            <person name="Rich S.A."/>
            <person name="Livny J."/>
            <person name="Vlamakis H."/>
            <person name="Clish C."/>
            <person name="Bullock K."/>
            <person name="Deik A."/>
            <person name="Scott J."/>
            <person name="Pierce K.A."/>
            <person name="Xavier R.J."/>
            <person name="Alm E.J."/>
        </authorList>
    </citation>
    <scope>NUCLEOTIDE SEQUENCE [LARGE SCALE GENOMIC DNA]</scope>
    <source>
        <strain evidence="3 4">BIOML-A160</strain>
    </source>
</reference>